<gene>
    <name evidence="3" type="ORF">ACX51_01810</name>
</gene>
<dbReference type="Gene3D" id="3.30.420.240">
    <property type="match status" value="1"/>
</dbReference>
<accession>A0ABD6W3Q7</accession>
<reference evidence="3 4" key="1">
    <citation type="journal article" date="2015" name="J. Am. Soc. Brew. Chem.">
        <title>Dissolved carbon dioxide selects for lactic acid bacteria able to grow in and spoil packaged beer.</title>
        <authorList>
            <person name="Bergsveinson J."/>
            <person name="Redekop A."/>
            <person name="Zoerb S."/>
            <person name="Ziola B."/>
        </authorList>
    </citation>
    <scope>NUCLEOTIDE SEQUENCE [LARGE SCALE GENOMIC DNA]</scope>
    <source>
        <strain evidence="3 4">CCC B1205</strain>
    </source>
</reference>
<dbReference type="Pfam" id="PF20441">
    <property type="entry name" value="TerL_nuclease"/>
    <property type="match status" value="1"/>
</dbReference>
<organism evidence="3 4">
    <name type="scientific">Lacticaseibacillus paracasei</name>
    <name type="common">Lactobacillus paracasei</name>
    <dbReference type="NCBI Taxonomy" id="1597"/>
    <lineage>
        <taxon>Bacteria</taxon>
        <taxon>Bacillati</taxon>
        <taxon>Bacillota</taxon>
        <taxon>Bacilli</taxon>
        <taxon>Lactobacillales</taxon>
        <taxon>Lactobacillaceae</taxon>
        <taxon>Lacticaseibacillus</taxon>
    </lineage>
</organism>
<dbReference type="InterPro" id="IPR046462">
    <property type="entry name" value="TerL_nuclease"/>
</dbReference>
<name>A0ABD6W3Q7_LACPA</name>
<dbReference type="PANTHER" id="PTHR41287">
    <property type="match status" value="1"/>
</dbReference>
<feature type="domain" description="Terminase large subunit-like endonuclease" evidence="2">
    <location>
        <begin position="261"/>
        <end position="546"/>
    </location>
</feature>
<dbReference type="RefSeq" id="WP_103219955.1">
    <property type="nucleotide sequence ID" value="NZ_LGIY01000002.1"/>
</dbReference>
<dbReference type="AlphaFoldDB" id="A0ABD6W3Q7"/>
<evidence type="ECO:0000313" key="3">
    <source>
        <dbReference type="EMBL" id="POE44075.1"/>
    </source>
</evidence>
<proteinExistence type="predicted"/>
<dbReference type="InterPro" id="IPR027417">
    <property type="entry name" value="P-loop_NTPase"/>
</dbReference>
<protein>
    <submittedName>
        <fullName evidence="3">Terminase</fullName>
    </submittedName>
</protein>
<evidence type="ECO:0000259" key="1">
    <source>
        <dbReference type="Pfam" id="PF03354"/>
    </source>
</evidence>
<evidence type="ECO:0000259" key="2">
    <source>
        <dbReference type="Pfam" id="PF20441"/>
    </source>
</evidence>
<sequence length="569" mass="65162">MNYATEYTDKVLSGEIVACKKIKQAARRYRRDLKASKRKKNPWPYYFDEDFANKAIEFIELMPARDGSPLKLELFQKYLVSELFGWRDKATGNRRYDRAYISMARKNGKSYLMACLGALYLLMENKPAMNREIVYTANAFDQAHLAFDMLSSGLRQVWKVSTSVRERLKINRNEIIDLPSNSRAFPIASNLHSLDGMQSDLAVIDELALARNDDIMRTLKSGQINSENSLLAVISTTGPDLNGPMYKEYKFVSKVLTGREQADRYFIAIFESDNRDEAFAPETWEKSNPLLANAERAKTMRPSLQADVDLAAKQGTLRPVLVKNFNMWQSARADSYISLDDWEKATIEPPDTRDKDVYIGLDLSKSSDLTSISWLVPEDGYLYADSHSFVGTKYGLEEKIKRDGFDYIAGEQRGECSITKLESGMIDYDEVLRFILDLIERNQWNVRAICYDPWSFSYLLPEFEKRDLPMVEVRQGRLTLSIPTVRFRDDLFNGKLKHPDNQLLAYAVNNAILKYDSNNNALIDKAKNATKIDPLAALMNAYTIAMNSITTTENSEEMNRFYASDDFSF</sequence>
<dbReference type="Pfam" id="PF03354">
    <property type="entry name" value="TerL_ATPase"/>
    <property type="match status" value="1"/>
</dbReference>
<dbReference type="PANTHER" id="PTHR41287:SF1">
    <property type="entry name" value="PROTEIN YMFN"/>
    <property type="match status" value="1"/>
</dbReference>
<dbReference type="Proteomes" id="UP000237433">
    <property type="component" value="Unassembled WGS sequence"/>
</dbReference>
<comment type="caution">
    <text evidence="3">The sequence shown here is derived from an EMBL/GenBank/DDBJ whole genome shotgun (WGS) entry which is preliminary data.</text>
</comment>
<feature type="domain" description="Terminase large subunit-like ATPase" evidence="1">
    <location>
        <begin position="75"/>
        <end position="252"/>
    </location>
</feature>
<dbReference type="InterPro" id="IPR046461">
    <property type="entry name" value="TerL_ATPase"/>
</dbReference>
<evidence type="ECO:0000313" key="4">
    <source>
        <dbReference type="Proteomes" id="UP000237433"/>
    </source>
</evidence>
<dbReference type="EMBL" id="LGIY01000002">
    <property type="protein sequence ID" value="POE44075.1"/>
    <property type="molecule type" value="Genomic_DNA"/>
</dbReference>
<dbReference type="InterPro" id="IPR005021">
    <property type="entry name" value="Terminase_largesu-like"/>
</dbReference>
<dbReference type="Gene3D" id="3.40.50.300">
    <property type="entry name" value="P-loop containing nucleotide triphosphate hydrolases"/>
    <property type="match status" value="1"/>
</dbReference>